<evidence type="ECO:0000259" key="5">
    <source>
        <dbReference type="Pfam" id="PF13193"/>
    </source>
</evidence>
<dbReference type="Gene3D" id="3.40.50.980">
    <property type="match status" value="2"/>
</dbReference>
<feature type="region of interest" description="Disordered" evidence="3">
    <location>
        <begin position="385"/>
        <end position="409"/>
    </location>
</feature>
<gene>
    <name evidence="6" type="ORF">ACIGXA_02045</name>
</gene>
<dbReference type="InterPro" id="IPR025110">
    <property type="entry name" value="AMP-bd_C"/>
</dbReference>
<accession>A0ABW8BYP5</accession>
<dbReference type="Proteomes" id="UP001614394">
    <property type="component" value="Unassembled WGS sequence"/>
</dbReference>
<keyword evidence="7" id="KW-1185">Reference proteome</keyword>
<feature type="domain" description="AMP-binding enzyme C-terminal" evidence="5">
    <location>
        <begin position="494"/>
        <end position="567"/>
    </location>
</feature>
<dbReference type="PANTHER" id="PTHR43201">
    <property type="entry name" value="ACYL-COA SYNTHETASE"/>
    <property type="match status" value="1"/>
</dbReference>
<dbReference type="Gene3D" id="2.30.38.10">
    <property type="entry name" value="Luciferase, Domain 3"/>
    <property type="match status" value="1"/>
</dbReference>
<evidence type="ECO:0000313" key="7">
    <source>
        <dbReference type="Proteomes" id="UP001614394"/>
    </source>
</evidence>
<organism evidence="6 7">
    <name type="scientific">Streptomyces fildesensis</name>
    <dbReference type="NCBI Taxonomy" id="375757"/>
    <lineage>
        <taxon>Bacteria</taxon>
        <taxon>Bacillati</taxon>
        <taxon>Actinomycetota</taxon>
        <taxon>Actinomycetes</taxon>
        <taxon>Kitasatosporales</taxon>
        <taxon>Streptomycetaceae</taxon>
        <taxon>Streptomyces</taxon>
    </lineage>
</organism>
<proteinExistence type="inferred from homology"/>
<comment type="similarity">
    <text evidence="1">Belongs to the ATP-dependent AMP-binding enzyme family.</text>
</comment>
<dbReference type="Pfam" id="PF00501">
    <property type="entry name" value="AMP-binding"/>
    <property type="match status" value="1"/>
</dbReference>
<dbReference type="PANTHER" id="PTHR43201:SF5">
    <property type="entry name" value="MEDIUM-CHAIN ACYL-COA LIGASE ACSF2, MITOCHONDRIAL"/>
    <property type="match status" value="1"/>
</dbReference>
<feature type="compositionally biased region" description="Basic and acidic residues" evidence="3">
    <location>
        <begin position="395"/>
        <end position="405"/>
    </location>
</feature>
<dbReference type="Gene3D" id="3.30.300.30">
    <property type="match status" value="1"/>
</dbReference>
<keyword evidence="2" id="KW-0436">Ligase</keyword>
<evidence type="ECO:0000256" key="3">
    <source>
        <dbReference type="SAM" id="MobiDB-lite"/>
    </source>
</evidence>
<protein>
    <submittedName>
        <fullName evidence="6">AMP-binding protein</fullName>
    </submittedName>
</protein>
<sequence length="599" mass="63752">MAVTVNGRTETAADPADPAEQATGHLSGLLAAVTPPGEVAARFRAEGWWRDETFLHDLYRTAATDPGRPAIVSQRIHRPADRRTVTVSYAQLALYVDRFAAALDGLGIGAGDPVAFQLPSWWEAAALTLACLRVGALAVPVLPTVRAHGLERILEGSRARICVVPDVWEGFPHAQALADLAPALPWLRHRVVIGDAAATGALDFAGYFQRTPHERGPRARRLSLRSDRADRISLMITVMSLGDAYAAALHTPNTLYANISTQRDPAGPGRRPGEVFYSALPLTSLASLLYSVCWPLAVGGTGVYQDVWDPGSCLDLMAAAGVNQAYAAPVYWSEVLAAQQHRPRELGALRLLLSGGRTSTPAQLLADLPGALGAPVRTVWGAPELGMGTVTRGDTPAERNAESDGRPLPGLEVSVVPAEGVGDAQTSQLRVRGPSVCLATWQRGGGPAPLITWDRDEGWLDTGDLAKADGLGGVQVMRRAGERLGGIFLVPVAELEEQLLTHPRVREAAVVGYVDAEYGEMPCAVIVPTTEAEPPGLVELRDHLAGRGVAAAFLPTRLELVGSLPRDDRGELRKEGLRSWLARIRPGVPRPVPVPAPDA</sequence>
<dbReference type="Pfam" id="PF13193">
    <property type="entry name" value="AMP-binding_C"/>
    <property type="match status" value="1"/>
</dbReference>
<feature type="region of interest" description="Disordered" evidence="3">
    <location>
        <begin position="1"/>
        <end position="21"/>
    </location>
</feature>
<dbReference type="InterPro" id="IPR045851">
    <property type="entry name" value="AMP-bd_C_sf"/>
</dbReference>
<comment type="caution">
    <text evidence="6">The sequence shown here is derived from an EMBL/GenBank/DDBJ whole genome shotgun (WGS) entry which is preliminary data.</text>
</comment>
<feature type="domain" description="AMP-dependent synthetase/ligase" evidence="4">
    <location>
        <begin position="60"/>
        <end position="437"/>
    </location>
</feature>
<evidence type="ECO:0000256" key="2">
    <source>
        <dbReference type="ARBA" id="ARBA00022598"/>
    </source>
</evidence>
<name>A0ABW8BYP5_9ACTN</name>
<dbReference type="SUPFAM" id="SSF56801">
    <property type="entry name" value="Acetyl-CoA synthetase-like"/>
    <property type="match status" value="1"/>
</dbReference>
<evidence type="ECO:0000259" key="4">
    <source>
        <dbReference type="Pfam" id="PF00501"/>
    </source>
</evidence>
<dbReference type="InterPro" id="IPR000873">
    <property type="entry name" value="AMP-dep_synth/lig_dom"/>
</dbReference>
<reference evidence="6 7" key="1">
    <citation type="submission" date="2024-10" db="EMBL/GenBank/DDBJ databases">
        <title>The Natural Products Discovery Center: Release of the First 8490 Sequenced Strains for Exploring Actinobacteria Biosynthetic Diversity.</title>
        <authorList>
            <person name="Kalkreuter E."/>
            <person name="Kautsar S.A."/>
            <person name="Yang D."/>
            <person name="Bader C.D."/>
            <person name="Teijaro C.N."/>
            <person name="Fluegel L."/>
            <person name="Davis C.M."/>
            <person name="Simpson J.R."/>
            <person name="Lauterbach L."/>
            <person name="Steele A.D."/>
            <person name="Gui C."/>
            <person name="Meng S."/>
            <person name="Li G."/>
            <person name="Viehrig K."/>
            <person name="Ye F."/>
            <person name="Su P."/>
            <person name="Kiefer A.F."/>
            <person name="Nichols A."/>
            <person name="Cepeda A.J."/>
            <person name="Yan W."/>
            <person name="Fan B."/>
            <person name="Jiang Y."/>
            <person name="Adhikari A."/>
            <person name="Zheng C.-J."/>
            <person name="Schuster L."/>
            <person name="Cowan T.M."/>
            <person name="Smanski M.J."/>
            <person name="Chevrette M.G."/>
            <person name="De Carvalho L.P.S."/>
            <person name="Shen B."/>
        </authorList>
    </citation>
    <scope>NUCLEOTIDE SEQUENCE [LARGE SCALE GENOMIC DNA]</scope>
    <source>
        <strain evidence="6 7">NPDC053399</strain>
    </source>
</reference>
<evidence type="ECO:0000256" key="1">
    <source>
        <dbReference type="ARBA" id="ARBA00006432"/>
    </source>
</evidence>
<dbReference type="EMBL" id="JBITYG010000001">
    <property type="protein sequence ID" value="MFI9099277.1"/>
    <property type="molecule type" value="Genomic_DNA"/>
</dbReference>
<evidence type="ECO:0000313" key="6">
    <source>
        <dbReference type="EMBL" id="MFI9099277.1"/>
    </source>
</evidence>
<dbReference type="RefSeq" id="WP_399643579.1">
    <property type="nucleotide sequence ID" value="NZ_JBITYG010000001.1"/>
</dbReference>